<evidence type="ECO:0000256" key="2">
    <source>
        <dbReference type="ARBA" id="ARBA00010961"/>
    </source>
</evidence>
<dbReference type="PANTHER" id="PTHR33217">
    <property type="entry name" value="TRANSPOSASE FOR INSERTION SEQUENCE ELEMENT IS1081"/>
    <property type="match status" value="1"/>
</dbReference>
<geneLocation type="plasmid" evidence="8 9">
    <name>p42a</name>
</geneLocation>
<keyword evidence="9" id="KW-1185">Reference proteome</keyword>
<reference evidence="8 9" key="1">
    <citation type="journal article" date="2006" name="Proc. Natl. Acad. Sci. U.S.A.">
        <title>The partitioned Rhizobium etli genome: genetic and metabolic redundancy in seven interacting replicons.</title>
        <authorList>
            <person name="Gonzalez V."/>
            <person name="Santamaria R.I."/>
            <person name="Bustos P."/>
            <person name="Hernandez-Gonzalez I."/>
            <person name="Medrano-Soto A."/>
            <person name="Moreno-Hagelsieb G."/>
            <person name="Janga S.C."/>
            <person name="Ramirez M.A."/>
            <person name="Jimenez-Jacinto V."/>
            <person name="Collado-Vides J."/>
            <person name="Davila G."/>
        </authorList>
    </citation>
    <scope>NUCLEOTIDE SEQUENCE [LARGE SCALE GENOMIC DNA]</scope>
    <source>
        <strain evidence="9">ATCC 51251 / DSM 11541 / JCM 21823 / NBRC 15573 / CFN 42</strain>
    </source>
</reference>
<evidence type="ECO:0000256" key="7">
    <source>
        <dbReference type="SAM" id="MobiDB-lite"/>
    </source>
</evidence>
<dbReference type="HOGENOM" id="CLU_036805_8_2_5"/>
<proteinExistence type="inferred from homology"/>
<evidence type="ECO:0000256" key="4">
    <source>
        <dbReference type="ARBA" id="ARBA00023125"/>
    </source>
</evidence>
<evidence type="ECO:0000313" key="8">
    <source>
        <dbReference type="EMBL" id="ABC92957.1"/>
    </source>
</evidence>
<dbReference type="PANTHER" id="PTHR33217:SF7">
    <property type="entry name" value="TRANSPOSASE FOR INSERTION SEQUENCE ELEMENT IS1081"/>
    <property type="match status" value="1"/>
</dbReference>
<name>Q2K2H7_RHIEC</name>
<dbReference type="EMBL" id="CP000134">
    <property type="protein sequence ID" value="ABC92957.1"/>
    <property type="molecule type" value="Genomic_DNA"/>
</dbReference>
<dbReference type="InterPro" id="IPR001207">
    <property type="entry name" value="Transposase_mutator"/>
</dbReference>
<organism evidence="8 9">
    <name type="scientific">Rhizobium etli (strain ATCC 51251 / DSM 11541 / JCM 21823 / NBRC 15573 / CFN 42)</name>
    <dbReference type="NCBI Taxonomy" id="347834"/>
    <lineage>
        <taxon>Bacteria</taxon>
        <taxon>Pseudomonadati</taxon>
        <taxon>Pseudomonadota</taxon>
        <taxon>Alphaproteobacteria</taxon>
        <taxon>Hyphomicrobiales</taxon>
        <taxon>Rhizobiaceae</taxon>
        <taxon>Rhizobium/Agrobacterium group</taxon>
        <taxon>Rhizobium</taxon>
    </lineage>
</organism>
<keyword evidence="3 6" id="KW-0815">Transposition</keyword>
<keyword evidence="5 6" id="KW-0233">DNA recombination</keyword>
<dbReference type="KEGG" id="ret:RHE_PA00093"/>
<accession>Q2K2H7</accession>
<evidence type="ECO:0000256" key="5">
    <source>
        <dbReference type="ARBA" id="ARBA00023172"/>
    </source>
</evidence>
<keyword evidence="6" id="KW-0814">Transposable element</keyword>
<feature type="region of interest" description="Disordered" evidence="7">
    <location>
        <begin position="1"/>
        <end position="28"/>
    </location>
</feature>
<dbReference type="GO" id="GO:0004803">
    <property type="term" value="F:transposase activity"/>
    <property type="evidence" value="ECO:0007669"/>
    <property type="project" value="UniProtKB-UniRule"/>
</dbReference>
<protein>
    <recommendedName>
        <fullName evidence="6">Mutator family transposase</fullName>
    </recommendedName>
</protein>
<dbReference type="GO" id="GO:0003677">
    <property type="term" value="F:DNA binding"/>
    <property type="evidence" value="ECO:0007669"/>
    <property type="project" value="UniProtKB-UniRule"/>
</dbReference>
<comment type="similarity">
    <text evidence="2 6">Belongs to the transposase mutator family.</text>
</comment>
<evidence type="ECO:0000313" key="9">
    <source>
        <dbReference type="Proteomes" id="UP000001936"/>
    </source>
</evidence>
<sequence>MHARILSGTDKLPSSKGIKDRRPLTRRSLHQRRSVDDLVKAMGMSGISKSQVSRLCEEIDVKVKAFLDRPIEGEWPYVWVDATYLKVRRGGRIVSVAVIIAVGVNNDGRREVLGMEVGTSEAEPIWTEFLRRLTRRGLRGVKLVVSDAHEGIKAAVSKVLNATWQRCRVHFMRNVLAHAGKSGRRVVSAFIATAFAQETPEAASAQWRSVADQIRPKVPKLATIMDDAEDDVLAYMTFPKEHRAKLHSTNPIERLNGEIKRRTEVVGIFPNDDAIVRLVGALLLEQNDEWAVQRARYLMLETMAQMSDDPQISLPRCGTLISPSDPCRESTAISRQLHHSRGHDLFIQISKSPIQKFIRISNTLRCAL</sequence>
<dbReference type="GO" id="GO:0006313">
    <property type="term" value="P:DNA transposition"/>
    <property type="evidence" value="ECO:0007669"/>
    <property type="project" value="UniProtKB-UniRule"/>
</dbReference>
<dbReference type="Pfam" id="PF00872">
    <property type="entry name" value="Transposase_mut"/>
    <property type="match status" value="1"/>
</dbReference>
<evidence type="ECO:0000256" key="1">
    <source>
        <dbReference type="ARBA" id="ARBA00002190"/>
    </source>
</evidence>
<dbReference type="AlphaFoldDB" id="Q2K2H7"/>
<comment type="function">
    <text evidence="1 6">Required for the transposition of the insertion element.</text>
</comment>
<dbReference type="NCBIfam" id="NF033543">
    <property type="entry name" value="transpos_IS256"/>
    <property type="match status" value="1"/>
</dbReference>
<evidence type="ECO:0000256" key="3">
    <source>
        <dbReference type="ARBA" id="ARBA00022578"/>
    </source>
</evidence>
<keyword evidence="4 6" id="KW-0238">DNA-binding</keyword>
<dbReference type="Proteomes" id="UP000001936">
    <property type="component" value="Plasmid p42a"/>
</dbReference>
<evidence type="ECO:0000256" key="6">
    <source>
        <dbReference type="RuleBase" id="RU365089"/>
    </source>
</evidence>
<gene>
    <name evidence="8" type="ordered locus">RHE_PA00093</name>
</gene>
<keyword evidence="8" id="KW-0614">Plasmid</keyword>